<dbReference type="CDD" id="cd00190">
    <property type="entry name" value="Tryp_SPc"/>
    <property type="match status" value="1"/>
</dbReference>
<keyword evidence="3 9" id="KW-0732">Signal</keyword>
<dbReference type="PANTHER" id="PTHR24264:SF58">
    <property type="entry name" value="SI:DKEY-33M11.8-RELATED"/>
    <property type="match status" value="1"/>
</dbReference>
<evidence type="ECO:0000259" key="10">
    <source>
        <dbReference type="PROSITE" id="PS50240"/>
    </source>
</evidence>
<reference evidence="11" key="1">
    <citation type="submission" date="2020-06" db="EMBL/GenBank/DDBJ databases">
        <authorList>
            <consortium name="Wellcome Sanger Institute Data Sharing"/>
        </authorList>
    </citation>
    <scope>NUCLEOTIDE SEQUENCE [LARGE SCALE GENOMIC DNA]</scope>
</reference>
<dbReference type="Proteomes" id="UP000694680">
    <property type="component" value="Chromosome 7"/>
</dbReference>
<comment type="subcellular location">
    <subcellularLocation>
        <location evidence="1">Secreted</location>
        <location evidence="1">Extracellular space</location>
    </subcellularLocation>
</comment>
<dbReference type="GO" id="GO:0004252">
    <property type="term" value="F:serine-type endopeptidase activity"/>
    <property type="evidence" value="ECO:0007669"/>
    <property type="project" value="UniProtKB-EC"/>
</dbReference>
<feature type="chain" id="PRO_5034208170" description="trypsin" evidence="9">
    <location>
        <begin position="20"/>
        <end position="250"/>
    </location>
</feature>
<dbReference type="InterPro" id="IPR001254">
    <property type="entry name" value="Trypsin_dom"/>
</dbReference>
<dbReference type="InterPro" id="IPR043504">
    <property type="entry name" value="Peptidase_S1_PA_chymotrypsin"/>
</dbReference>
<evidence type="ECO:0000256" key="1">
    <source>
        <dbReference type="ARBA" id="ARBA00004239"/>
    </source>
</evidence>
<organism evidence="11 12">
    <name type="scientific">Gouania willdenowi</name>
    <name type="common">Blunt-snouted clingfish</name>
    <name type="synonym">Lepadogaster willdenowi</name>
    <dbReference type="NCBI Taxonomy" id="441366"/>
    <lineage>
        <taxon>Eukaryota</taxon>
        <taxon>Metazoa</taxon>
        <taxon>Chordata</taxon>
        <taxon>Craniata</taxon>
        <taxon>Vertebrata</taxon>
        <taxon>Euteleostomi</taxon>
        <taxon>Actinopterygii</taxon>
        <taxon>Neopterygii</taxon>
        <taxon>Teleostei</taxon>
        <taxon>Neoteleostei</taxon>
        <taxon>Acanthomorphata</taxon>
        <taxon>Ovalentaria</taxon>
        <taxon>Blenniimorphae</taxon>
        <taxon>Blenniiformes</taxon>
        <taxon>Gobiesocoidei</taxon>
        <taxon>Gobiesocidae</taxon>
        <taxon>Gobiesocinae</taxon>
        <taxon>Gouania</taxon>
    </lineage>
</organism>
<keyword evidence="5" id="KW-0720">Serine protease</keyword>
<dbReference type="Pfam" id="PF00089">
    <property type="entry name" value="Trypsin"/>
    <property type="match status" value="1"/>
</dbReference>
<reference evidence="11" key="3">
    <citation type="submission" date="2025-09" db="UniProtKB">
        <authorList>
            <consortium name="Ensembl"/>
        </authorList>
    </citation>
    <scope>IDENTIFICATION</scope>
</reference>
<gene>
    <name evidence="11" type="primary">LOC114466677</name>
</gene>
<evidence type="ECO:0000256" key="7">
    <source>
        <dbReference type="ARBA" id="ARBA00036320"/>
    </source>
</evidence>
<dbReference type="SUPFAM" id="SSF50494">
    <property type="entry name" value="Trypsin-like serine proteases"/>
    <property type="match status" value="1"/>
</dbReference>
<feature type="signal peptide" evidence="9">
    <location>
        <begin position="1"/>
        <end position="19"/>
    </location>
</feature>
<dbReference type="InterPro" id="IPR001314">
    <property type="entry name" value="Peptidase_S1A"/>
</dbReference>
<dbReference type="GO" id="GO:0005615">
    <property type="term" value="C:extracellular space"/>
    <property type="evidence" value="ECO:0007669"/>
    <property type="project" value="TreeGrafter"/>
</dbReference>
<reference evidence="11" key="2">
    <citation type="submission" date="2025-08" db="UniProtKB">
        <authorList>
            <consortium name="Ensembl"/>
        </authorList>
    </citation>
    <scope>IDENTIFICATION</scope>
</reference>
<comment type="catalytic activity">
    <reaction evidence="7">
        <text>Preferential cleavage: Arg-|-Xaa, Lys-|-Xaa.</text>
        <dbReference type="EC" id="3.4.21.4"/>
    </reaction>
</comment>
<evidence type="ECO:0000256" key="5">
    <source>
        <dbReference type="ARBA" id="ARBA00022825"/>
    </source>
</evidence>
<dbReference type="PRINTS" id="PR00722">
    <property type="entry name" value="CHYMOTRYPSIN"/>
</dbReference>
<proteinExistence type="predicted"/>
<dbReference type="GO" id="GO:0006508">
    <property type="term" value="P:proteolysis"/>
    <property type="evidence" value="ECO:0007669"/>
    <property type="project" value="UniProtKB-KW"/>
</dbReference>
<evidence type="ECO:0000256" key="9">
    <source>
        <dbReference type="SAM" id="SignalP"/>
    </source>
</evidence>
<keyword evidence="6" id="KW-1015">Disulfide bond</keyword>
<evidence type="ECO:0000256" key="4">
    <source>
        <dbReference type="ARBA" id="ARBA00022801"/>
    </source>
</evidence>
<dbReference type="FunFam" id="2.40.10.10:FF:000120">
    <property type="entry name" value="Putative serine protease"/>
    <property type="match status" value="1"/>
</dbReference>
<dbReference type="PROSITE" id="PS50240">
    <property type="entry name" value="TRYPSIN_DOM"/>
    <property type="match status" value="1"/>
</dbReference>
<dbReference type="PANTHER" id="PTHR24264">
    <property type="entry name" value="TRYPSIN-RELATED"/>
    <property type="match status" value="1"/>
</dbReference>
<dbReference type="AlphaFoldDB" id="A0A8C5E9Z8"/>
<dbReference type="Gene3D" id="2.40.10.10">
    <property type="entry name" value="Trypsin-like serine proteases"/>
    <property type="match status" value="2"/>
</dbReference>
<name>A0A8C5E9Z8_GOUWI</name>
<feature type="domain" description="Peptidase S1" evidence="10">
    <location>
        <begin position="27"/>
        <end position="248"/>
    </location>
</feature>
<protein>
    <recommendedName>
        <fullName evidence="8">trypsin</fullName>
        <ecNumber evidence="8">3.4.21.4</ecNumber>
    </recommendedName>
</protein>
<dbReference type="SMART" id="SM00020">
    <property type="entry name" value="Tryp_SPc"/>
    <property type="match status" value="1"/>
</dbReference>
<evidence type="ECO:0000256" key="8">
    <source>
        <dbReference type="ARBA" id="ARBA00038868"/>
    </source>
</evidence>
<evidence type="ECO:0000256" key="2">
    <source>
        <dbReference type="ARBA" id="ARBA00022670"/>
    </source>
</evidence>
<evidence type="ECO:0000313" key="12">
    <source>
        <dbReference type="Proteomes" id="UP000694680"/>
    </source>
</evidence>
<dbReference type="InterPro" id="IPR009003">
    <property type="entry name" value="Peptidase_S1_PA"/>
</dbReference>
<evidence type="ECO:0000313" key="11">
    <source>
        <dbReference type="Ensembl" id="ENSGWIP00000018411.1"/>
    </source>
</evidence>
<evidence type="ECO:0000256" key="3">
    <source>
        <dbReference type="ARBA" id="ARBA00022729"/>
    </source>
</evidence>
<dbReference type="InterPro" id="IPR050127">
    <property type="entry name" value="Serine_Proteases_S1"/>
</dbReference>
<evidence type="ECO:0000256" key="6">
    <source>
        <dbReference type="ARBA" id="ARBA00023157"/>
    </source>
</evidence>
<keyword evidence="2" id="KW-0645">Protease</keyword>
<dbReference type="InterPro" id="IPR033116">
    <property type="entry name" value="TRYPSIN_SER"/>
</dbReference>
<keyword evidence="4" id="KW-0378">Hydrolase</keyword>
<dbReference type="Ensembl" id="ENSGWIT00000020291.1">
    <property type="protein sequence ID" value="ENSGWIP00000018411.1"/>
    <property type="gene ID" value="ENSGWIG00000010182.1"/>
</dbReference>
<sequence>MAQLTPSAMLLLLYFAANAEPVSSDRIIGGQEVPAYSIKYQASVQTNMGKHYCGGTLVGPQWVVCAAHCWRPSTLMKVVLSEHNLLENEGFEQIFAVSKIYLHNFDYRTFNNDIMLIKLSRPAQLNAYVQPVKLPDENIPLEDLCTVSGWGVTQVYSYELSPVLRSVNVKENPYCKYYYWGRITENMICAGSRYGGKDSCQGDSGGPLVCGGVLEGIVSWGISCANPYFPGVYTKIRNYVAWINWIMNNH</sequence>
<dbReference type="PROSITE" id="PS00135">
    <property type="entry name" value="TRYPSIN_SER"/>
    <property type="match status" value="1"/>
</dbReference>
<dbReference type="EC" id="3.4.21.4" evidence="8"/>
<keyword evidence="12" id="KW-1185">Reference proteome</keyword>
<accession>A0A8C5E9Z8</accession>